<dbReference type="Pfam" id="PF13514">
    <property type="entry name" value="AAA_27"/>
    <property type="match status" value="1"/>
</dbReference>
<dbReference type="Gene3D" id="3.40.50.300">
    <property type="entry name" value="P-loop containing nucleotide triphosphate hydrolases"/>
    <property type="match status" value="2"/>
</dbReference>
<gene>
    <name evidence="2" type="ORF">H8S47_02875</name>
</gene>
<evidence type="ECO:0000313" key="3">
    <source>
        <dbReference type="Proteomes" id="UP000597613"/>
    </source>
</evidence>
<organism evidence="2 3">
    <name type="scientific">Sphingomonas albertensis</name>
    <dbReference type="NCBI Taxonomy" id="2762591"/>
    <lineage>
        <taxon>Bacteria</taxon>
        <taxon>Pseudomonadati</taxon>
        <taxon>Pseudomonadota</taxon>
        <taxon>Alphaproteobacteria</taxon>
        <taxon>Sphingomonadales</taxon>
        <taxon>Sphingomonadaceae</taxon>
        <taxon>Sphingomonas</taxon>
    </lineage>
</organism>
<dbReference type="InterPro" id="IPR038734">
    <property type="entry name" value="YhaN_AAA"/>
</dbReference>
<sequence>MRLRRLDIFRYGAFADRSLDFGDGTNDIHLVVGANEAGKSTMLAAIGDLLWGMGERPPFAFRYPYGELRLGGIVEHDGAVLEFMRRKARTGSLLTPNEEALPDSSLAPFLGGLDRDDFDRMFGLNHERLRSGGQNMLSGREDVARVLFEAGTGLGGIGAALSALDDEATAIFTGNARNKPLNLALKEREASLASMRTAVMAPTKWKAIAKRLDQAVADHEDALRRTRVLEHRRSTLERMHRVRPILTKIDARTDAVERLGRIPALPSDAASIRRVASTAIAEAGISIGERAKDVASFERGLADLAPRSAVLDHADEIVRLADGLALHRSHLTELPSARSRTRDGIAARRQLLEDAGLPETTVVPSAALRLQARKALDAFATAEDAVKKLDRDVLAARRKVASTEQNATGVSDGTGLARLRTALGSAPRDGARTASLHTGHVDTAKKRLARAFAQLAPWTGTSDALAVAVVPNADVIEAHRKRLADVAERQAKHDDLMSTARTELNDARAELVRLSNLDRQPPTPELLEQARSSRDASIVSLVAEEENGRANLADVQTGVRAADELADRREAEASRLAEYANALASIKRTGANLNDAPDLQRRIDAERLDADAEWATTWRAAGFEHSVSPQQVSGWIESRTSALDAADALSERETARAEHAAEVERHRDTLGRAMRNCDLAPDPTLGLDALIEEGDSHLERLEKVRDDAVLAKTRHKEAEQALADDVDALANATIDRDQLAQTLPRALAPLNLGELTAPAGDLAVTALDLVAQREEVDRTNAARLEDIERATALFEAELAALVAATSSSHEGDAGGQLASLRSALESAKETERDRVRLTADRETALAEIASSEASVAAERLRITTLMETAGVTSLEDLDEIIERSVAQHDLTAEIANLRDELADAAGGVPEDDLRGEVVVTTADDAAAELADVKREQQTVIEEISVLSSDMAAARAEQRDAENGADAANAAQSAEEAKATIIDLGGRYVRAKSAATMLRWAINRHRETRQAPLLARAGDMLANVTGGRFSRLALDWSRGEEPVIVAERSGGERCGVDDMSEGTRDQLFLALRLAAIEEKAADHSMPLVCDDLFITADDARSARLFRQLKELSASTQIIVFSHHDHLEKVADDAIGTGAYHVHRVQAV</sequence>
<feature type="domain" description="YhaN AAA" evidence="1">
    <location>
        <begin position="1"/>
        <end position="205"/>
    </location>
</feature>
<dbReference type="SUPFAM" id="SSF52540">
    <property type="entry name" value="P-loop containing nucleoside triphosphate hydrolases"/>
    <property type="match status" value="1"/>
</dbReference>
<protein>
    <submittedName>
        <fullName evidence="2">AAA family ATPase</fullName>
    </submittedName>
</protein>
<evidence type="ECO:0000313" key="2">
    <source>
        <dbReference type="EMBL" id="MBC3940628.1"/>
    </source>
</evidence>
<evidence type="ECO:0000259" key="1">
    <source>
        <dbReference type="Pfam" id="PF13514"/>
    </source>
</evidence>
<proteinExistence type="predicted"/>
<reference evidence="2 3" key="1">
    <citation type="submission" date="2020-08" db="EMBL/GenBank/DDBJ databases">
        <title>Putative novel bacterial strains isolated from necrotic wheat leaf tissues caused by Xanthomonas translucens.</title>
        <authorList>
            <person name="Tambong J.T."/>
        </authorList>
    </citation>
    <scope>NUCLEOTIDE SEQUENCE [LARGE SCALE GENOMIC DNA]</scope>
    <source>
        <strain evidence="3">DOAB 1063</strain>
    </source>
</reference>
<name>A0ABR7AJJ7_9SPHN</name>
<keyword evidence="3" id="KW-1185">Reference proteome</keyword>
<dbReference type="PANTHER" id="PTHR41259">
    <property type="entry name" value="DOUBLE-STRAND BREAK REPAIR RAD50 ATPASE, PUTATIVE-RELATED"/>
    <property type="match status" value="1"/>
</dbReference>
<comment type="caution">
    <text evidence="2">The sequence shown here is derived from an EMBL/GenBank/DDBJ whole genome shotgun (WGS) entry which is preliminary data.</text>
</comment>
<dbReference type="EMBL" id="JACONT010000003">
    <property type="protein sequence ID" value="MBC3940628.1"/>
    <property type="molecule type" value="Genomic_DNA"/>
</dbReference>
<dbReference type="InterPro" id="IPR027417">
    <property type="entry name" value="P-loop_NTPase"/>
</dbReference>
<dbReference type="Proteomes" id="UP000597613">
    <property type="component" value="Unassembled WGS sequence"/>
</dbReference>
<dbReference type="RefSeq" id="WP_187502419.1">
    <property type="nucleotide sequence ID" value="NZ_CP162536.1"/>
</dbReference>
<accession>A0ABR7AJJ7</accession>
<dbReference type="PANTHER" id="PTHR41259:SF1">
    <property type="entry name" value="DOUBLE-STRAND BREAK REPAIR RAD50 ATPASE, PUTATIVE-RELATED"/>
    <property type="match status" value="1"/>
</dbReference>